<keyword evidence="2" id="KW-1133">Transmembrane helix</keyword>
<feature type="transmembrane region" description="Helical" evidence="2">
    <location>
        <begin position="12"/>
        <end position="38"/>
    </location>
</feature>
<proteinExistence type="predicted"/>
<dbReference type="STRING" id="553467.SAMN04488063_3531"/>
<dbReference type="PROSITE" id="PS51257">
    <property type="entry name" value="PROKAR_LIPOPROTEIN"/>
    <property type="match status" value="1"/>
</dbReference>
<dbReference type="InterPro" id="IPR035185">
    <property type="entry name" value="DUF5305"/>
</dbReference>
<name>A0A1I2WF43_9EURY</name>
<evidence type="ECO:0000313" key="4">
    <source>
        <dbReference type="Proteomes" id="UP000198876"/>
    </source>
</evidence>
<accession>A0A1I2WF43</accession>
<gene>
    <name evidence="3" type="ORF">SAMN04488063_3531</name>
</gene>
<keyword evidence="4" id="KW-1185">Reference proteome</keyword>
<keyword evidence="2" id="KW-0472">Membrane</keyword>
<dbReference type="OrthoDB" id="270764at2157"/>
<protein>
    <recommendedName>
        <fullName evidence="5">DUF5305 domain-containing protein</fullName>
    </recommendedName>
</protein>
<evidence type="ECO:0000256" key="2">
    <source>
        <dbReference type="SAM" id="Phobius"/>
    </source>
</evidence>
<dbReference type="Pfam" id="PF17231">
    <property type="entry name" value="DUF5305"/>
    <property type="match status" value="1"/>
</dbReference>
<feature type="compositionally biased region" description="Low complexity" evidence="1">
    <location>
        <begin position="385"/>
        <end position="398"/>
    </location>
</feature>
<dbReference type="EMBL" id="FOOQ01000008">
    <property type="protein sequence ID" value="SFG99898.1"/>
    <property type="molecule type" value="Genomic_DNA"/>
</dbReference>
<evidence type="ECO:0000256" key="1">
    <source>
        <dbReference type="SAM" id="MobiDB-lite"/>
    </source>
</evidence>
<dbReference type="RefSeq" id="WP_092893882.1">
    <property type="nucleotide sequence ID" value="NZ_FOOQ01000008.1"/>
</dbReference>
<evidence type="ECO:0008006" key="5">
    <source>
        <dbReference type="Google" id="ProtNLM"/>
    </source>
</evidence>
<reference evidence="4" key="1">
    <citation type="submission" date="2016-10" db="EMBL/GenBank/DDBJ databases">
        <authorList>
            <person name="Varghese N."/>
            <person name="Submissions S."/>
        </authorList>
    </citation>
    <scope>NUCLEOTIDE SEQUENCE [LARGE SCALE GENOMIC DNA]</scope>
    <source>
        <strain evidence="4">CGMCC 1.7739</strain>
    </source>
</reference>
<keyword evidence="2" id="KW-0812">Transmembrane</keyword>
<dbReference type="Proteomes" id="UP000198876">
    <property type="component" value="Unassembled WGS sequence"/>
</dbReference>
<sequence length="398" mass="42260">MATWTLRARETVAGNVAVVVACFLVLAAVGGGLAYTAYVEPGAHTEERAGASWETTAEFGHAATVREPNSVFPVGTTLENRSAYFGTVAPVLDGNFTYGYTASEGGSLSIGTDADIVLRSVERNQTGAVRTRHWQRTRDAGEMTESGVEPGESVRVPFSFDARALANETERIESDLGASLGETEALVRVTVSLSGTVNGESVERTERYVLPVGLGTAYTVEDPGVVTDPHTSTRTVTVTNQYGPIRRIGGPLLLFSGLGGAVGLLWARRSGRLSTLTEAERERLAFDEARSEFDEWIHPIRLPPSTFDRPRAEAESLSALVDFAIDTNSSVVEDPDDGTYYVVHGEHLYSYSPPTDAPVGQSADATAFTYDGELEDGGDGDAADGRSGPDAGDAPTGE</sequence>
<evidence type="ECO:0000313" key="3">
    <source>
        <dbReference type="EMBL" id="SFG99898.1"/>
    </source>
</evidence>
<feature type="compositionally biased region" description="Acidic residues" evidence="1">
    <location>
        <begin position="372"/>
        <end position="382"/>
    </location>
</feature>
<dbReference type="AlphaFoldDB" id="A0A1I2WF43"/>
<feature type="region of interest" description="Disordered" evidence="1">
    <location>
        <begin position="352"/>
        <end position="398"/>
    </location>
</feature>
<organism evidence="3 4">
    <name type="scientific">Halopelagius inordinatus</name>
    <dbReference type="NCBI Taxonomy" id="553467"/>
    <lineage>
        <taxon>Archaea</taxon>
        <taxon>Methanobacteriati</taxon>
        <taxon>Methanobacteriota</taxon>
        <taxon>Stenosarchaea group</taxon>
        <taxon>Halobacteria</taxon>
        <taxon>Halobacteriales</taxon>
        <taxon>Haloferacaceae</taxon>
    </lineage>
</organism>